<dbReference type="PANTHER" id="PTHR30469">
    <property type="entry name" value="MULTIDRUG RESISTANCE PROTEIN MDTA"/>
    <property type="match status" value="1"/>
</dbReference>
<dbReference type="InterPro" id="IPR006143">
    <property type="entry name" value="RND_pump_MFP"/>
</dbReference>
<dbReference type="NCBIfam" id="TIGR01730">
    <property type="entry name" value="RND_mfp"/>
    <property type="match status" value="1"/>
</dbReference>
<evidence type="ECO:0000313" key="8">
    <source>
        <dbReference type="Proteomes" id="UP000193420"/>
    </source>
</evidence>
<dbReference type="Gene3D" id="2.40.50.100">
    <property type="match status" value="1"/>
</dbReference>
<feature type="domain" description="Multidrug resistance protein MdtA-like barrel-sandwich hybrid" evidence="5">
    <location>
        <begin position="71"/>
        <end position="190"/>
    </location>
</feature>
<dbReference type="PANTHER" id="PTHR30469:SF36">
    <property type="entry name" value="BLL3903 PROTEIN"/>
    <property type="match status" value="1"/>
</dbReference>
<dbReference type="Gene3D" id="1.10.287.470">
    <property type="entry name" value="Helix hairpin bin"/>
    <property type="match status" value="1"/>
</dbReference>
<dbReference type="RefSeq" id="WP_085500468.1">
    <property type="nucleotide sequence ID" value="NZ_FXAO01000009.1"/>
</dbReference>
<dbReference type="Proteomes" id="UP000193420">
    <property type="component" value="Unassembled WGS sequence"/>
</dbReference>
<evidence type="ECO:0000256" key="4">
    <source>
        <dbReference type="SAM" id="Coils"/>
    </source>
</evidence>
<dbReference type="InterPro" id="IPR058627">
    <property type="entry name" value="MdtA-like_C"/>
</dbReference>
<keyword evidence="3" id="KW-0813">Transport</keyword>
<dbReference type="GO" id="GO:0015562">
    <property type="term" value="F:efflux transmembrane transporter activity"/>
    <property type="evidence" value="ECO:0007669"/>
    <property type="project" value="TreeGrafter"/>
</dbReference>
<dbReference type="Pfam" id="PF25917">
    <property type="entry name" value="BSH_RND"/>
    <property type="match status" value="1"/>
</dbReference>
<dbReference type="SUPFAM" id="SSF111369">
    <property type="entry name" value="HlyD-like secretion proteins"/>
    <property type="match status" value="1"/>
</dbReference>
<evidence type="ECO:0000313" key="7">
    <source>
        <dbReference type="EMBL" id="SMG48654.1"/>
    </source>
</evidence>
<evidence type="ECO:0000256" key="1">
    <source>
        <dbReference type="ARBA" id="ARBA00004196"/>
    </source>
</evidence>
<comment type="subcellular location">
    <subcellularLocation>
        <location evidence="1">Cell envelope</location>
    </subcellularLocation>
</comment>
<accession>A0A1X7L5A5</accession>
<feature type="domain" description="Multidrug resistance protein MdtA-like C-terminal permuted SH3" evidence="6">
    <location>
        <begin position="286"/>
        <end position="340"/>
    </location>
</feature>
<proteinExistence type="inferred from homology"/>
<dbReference type="Gene3D" id="2.40.420.20">
    <property type="match status" value="1"/>
</dbReference>
<dbReference type="Pfam" id="PF25967">
    <property type="entry name" value="RND-MFP_C"/>
    <property type="match status" value="1"/>
</dbReference>
<evidence type="ECO:0000259" key="5">
    <source>
        <dbReference type="Pfam" id="PF25917"/>
    </source>
</evidence>
<dbReference type="STRING" id="188872.SAMN03080602_03782"/>
<gene>
    <name evidence="7" type="ORF">SAMN03080602_03782</name>
</gene>
<keyword evidence="4" id="KW-0175">Coiled coil</keyword>
<comment type="similarity">
    <text evidence="2">Belongs to the membrane fusion protein (MFP) (TC 8.A.1) family.</text>
</comment>
<reference evidence="8" key="1">
    <citation type="submission" date="2017-04" db="EMBL/GenBank/DDBJ databases">
        <authorList>
            <person name="Varghese N."/>
            <person name="Submissions S."/>
        </authorList>
    </citation>
    <scope>NUCLEOTIDE SEQUENCE [LARGE SCALE GENOMIC DNA]</scope>
    <source>
        <strain evidence="8">DSM 19835</strain>
    </source>
</reference>
<dbReference type="Gene3D" id="2.40.30.170">
    <property type="match status" value="1"/>
</dbReference>
<evidence type="ECO:0000256" key="2">
    <source>
        <dbReference type="ARBA" id="ARBA00009477"/>
    </source>
</evidence>
<dbReference type="EMBL" id="FXAO01000009">
    <property type="protein sequence ID" value="SMG48654.1"/>
    <property type="molecule type" value="Genomic_DNA"/>
</dbReference>
<organism evidence="7 8">
    <name type="scientific">Arenibacter troitsensis</name>
    <dbReference type="NCBI Taxonomy" id="188872"/>
    <lineage>
        <taxon>Bacteria</taxon>
        <taxon>Pseudomonadati</taxon>
        <taxon>Bacteroidota</taxon>
        <taxon>Flavobacteriia</taxon>
        <taxon>Flavobacteriales</taxon>
        <taxon>Flavobacteriaceae</taxon>
        <taxon>Arenibacter</taxon>
    </lineage>
</organism>
<sequence length="356" mass="39387">MYLKINIWKTAFLYGALSVSVISCSESADKNLESDSTSMEVNKLPVDVIEAQELELKQEEVLVGTVVPIQEVAVVSEISQKISKIAFKNGDNVRKGQLLYKLNDADLRAKQKELNAALKLASLNEQRYSSLLRTETIRQQEYDEIDTKLQSLRAQLEFLNVQLGKTEIRAPFSGIIGITQVDVGAFVYPGLELVNLQDQSKVKVIFSIPEKHLLQVSKGKVINFSTQLSDTKHEAIIAAGNSGLDDQNRSLTVEAIADNFQNEFKGGMSAKVYFSTLNHGTKGIKIPSQALIPSEHGYSVYLLENDKAKMTPVTINYRTENEVTVLSGIRDKDKVIVSNILRLGEGIPVVEVVTSN</sequence>
<dbReference type="PROSITE" id="PS51257">
    <property type="entry name" value="PROKAR_LIPOPROTEIN"/>
    <property type="match status" value="1"/>
</dbReference>
<name>A0A1X7L5A5_9FLAO</name>
<protein>
    <submittedName>
        <fullName evidence="7">Membrane fusion protein, multidrug efflux system</fullName>
    </submittedName>
</protein>
<dbReference type="OrthoDB" id="9806939at2"/>
<keyword evidence="8" id="KW-1185">Reference proteome</keyword>
<evidence type="ECO:0000256" key="3">
    <source>
        <dbReference type="ARBA" id="ARBA00022448"/>
    </source>
</evidence>
<dbReference type="InterPro" id="IPR058625">
    <property type="entry name" value="MdtA-like_BSH"/>
</dbReference>
<dbReference type="AlphaFoldDB" id="A0A1X7L5A5"/>
<feature type="coiled-coil region" evidence="4">
    <location>
        <begin position="142"/>
        <end position="169"/>
    </location>
</feature>
<dbReference type="GO" id="GO:1990281">
    <property type="term" value="C:efflux pump complex"/>
    <property type="evidence" value="ECO:0007669"/>
    <property type="project" value="TreeGrafter"/>
</dbReference>
<evidence type="ECO:0000259" key="6">
    <source>
        <dbReference type="Pfam" id="PF25967"/>
    </source>
</evidence>